<dbReference type="InterPro" id="IPR016087">
    <property type="entry name" value="Chalcone_isomerase"/>
</dbReference>
<name>A0ABD1HB07_SALDI</name>
<dbReference type="SUPFAM" id="SSF54626">
    <property type="entry name" value="Chalcone isomerase"/>
    <property type="match status" value="2"/>
</dbReference>
<comment type="caution">
    <text evidence="3">The sequence shown here is derived from an EMBL/GenBank/DDBJ whole genome shotgun (WGS) entry which is preliminary data.</text>
</comment>
<proteinExistence type="inferred from homology"/>
<dbReference type="Pfam" id="PF16035">
    <property type="entry name" value="Chalcone_2"/>
    <property type="match status" value="1"/>
</dbReference>
<evidence type="ECO:0000313" key="4">
    <source>
        <dbReference type="Proteomes" id="UP001567538"/>
    </source>
</evidence>
<reference evidence="3 4" key="1">
    <citation type="submission" date="2024-06" db="EMBL/GenBank/DDBJ databases">
        <title>A chromosome level genome sequence of Diviner's sage (Salvia divinorum).</title>
        <authorList>
            <person name="Ford S.A."/>
            <person name="Ro D.-K."/>
            <person name="Ness R.W."/>
            <person name="Phillips M.A."/>
        </authorList>
    </citation>
    <scope>NUCLEOTIDE SEQUENCE [LARGE SCALE GENOMIC DNA]</scope>
    <source>
        <strain evidence="3">SAF-2024a</strain>
        <tissue evidence="3">Leaf</tissue>
    </source>
</reference>
<dbReference type="PANTHER" id="PTHR47284:SF3">
    <property type="entry name" value="FATTY-ACID-BINDING PROTEIN 2"/>
    <property type="match status" value="1"/>
</dbReference>
<evidence type="ECO:0000259" key="2">
    <source>
        <dbReference type="Pfam" id="PF16035"/>
    </source>
</evidence>
<feature type="domain" description="Chalcone isomerase" evidence="2">
    <location>
        <begin position="211"/>
        <end position="438"/>
    </location>
</feature>
<dbReference type="Proteomes" id="UP001567538">
    <property type="component" value="Unassembled WGS sequence"/>
</dbReference>
<keyword evidence="4" id="KW-1185">Reference proteome</keyword>
<comment type="similarity">
    <text evidence="1">Belongs to the chalcone isomerase family.</text>
</comment>
<evidence type="ECO:0000256" key="1">
    <source>
        <dbReference type="ARBA" id="ARBA00007166"/>
    </source>
</evidence>
<accession>A0ABD1HB07</accession>
<dbReference type="EMBL" id="JBEAFC010000006">
    <property type="protein sequence ID" value="KAL1552294.1"/>
    <property type="molecule type" value="Genomic_DNA"/>
</dbReference>
<dbReference type="InterPro" id="IPR016088">
    <property type="entry name" value="Chalcone_isomerase_3-sand"/>
</dbReference>
<dbReference type="InterPro" id="IPR036298">
    <property type="entry name" value="Chalcone_isomerase_sf"/>
</dbReference>
<evidence type="ECO:0000313" key="3">
    <source>
        <dbReference type="EMBL" id="KAL1552294.1"/>
    </source>
</evidence>
<gene>
    <name evidence="3" type="ORF">AAHA92_13108</name>
</gene>
<dbReference type="Gene3D" id="1.10.890.20">
    <property type="match status" value="2"/>
</dbReference>
<dbReference type="InterPro" id="IPR016089">
    <property type="entry name" value="Chalcone_isomerase_bundle_sf"/>
</dbReference>
<dbReference type="AlphaFoldDB" id="A0ABD1HB07"/>
<protein>
    <submittedName>
        <fullName evidence="3">Fatty-acid-binding protein 2-like</fullName>
    </submittedName>
</protein>
<organism evidence="3 4">
    <name type="scientific">Salvia divinorum</name>
    <name type="common">Maria pastora</name>
    <name type="synonym">Diviner's sage</name>
    <dbReference type="NCBI Taxonomy" id="28513"/>
    <lineage>
        <taxon>Eukaryota</taxon>
        <taxon>Viridiplantae</taxon>
        <taxon>Streptophyta</taxon>
        <taxon>Embryophyta</taxon>
        <taxon>Tracheophyta</taxon>
        <taxon>Spermatophyta</taxon>
        <taxon>Magnoliopsida</taxon>
        <taxon>eudicotyledons</taxon>
        <taxon>Gunneridae</taxon>
        <taxon>Pentapetalae</taxon>
        <taxon>asterids</taxon>
        <taxon>lamiids</taxon>
        <taxon>Lamiales</taxon>
        <taxon>Lamiaceae</taxon>
        <taxon>Nepetoideae</taxon>
        <taxon>Mentheae</taxon>
        <taxon>Salviinae</taxon>
        <taxon>Salvia</taxon>
        <taxon>Salvia subgen. Calosphace</taxon>
    </lineage>
</organism>
<sequence length="449" mass="49503">MGTNWLFFAEPDGNLGGILPIDPILPHNLGAHWISHVASLVDNSRHLLAPGSMALQEAFSCMSKFAGALVIWCARGSNVNVKSKLKYSRMSAIPVAVNKISSFALQQLSKEAQWLQTFPMLSLGAALLPPLANVSTNVFAIPLETGSMEARGITKQKHCEIESRGCGPCSDLYLQSLAWAKTTEARTGVEFPSMLDNSISGESNSGFTPEILVGTGSRTMTIIRIKSLKVYAFGFYVHPFDVCEKLGPKYACIPVHELNKSQDFYQDLLRSDINMTVRLVVSCNGIKINTVRDVFEKSLRARLTQANPEADFSCLQEFGSIFTQNIPLHVVRAFASIRFSSRSSKQQMLKKKENLQGTTINFRRTASSHLITEGDESLSFLDSSFFHHVRLLAIDNAMCPNAVEGNTIGAVQSNDLCRAFFDMYIGEIPVCEQTKEEIGKNVASIIRMC</sequence>
<dbReference type="Gene3D" id="3.50.70.10">
    <property type="match status" value="2"/>
</dbReference>
<dbReference type="PANTHER" id="PTHR47284">
    <property type="entry name" value="FATTY-ACID-BINDING PROTEIN 2"/>
    <property type="match status" value="1"/>
</dbReference>